<feature type="compositionally biased region" description="Basic and acidic residues" evidence="1">
    <location>
        <begin position="78"/>
        <end position="117"/>
    </location>
</feature>
<proteinExistence type="predicted"/>
<evidence type="ECO:0000313" key="2">
    <source>
        <dbReference type="EMBL" id="GGF26189.1"/>
    </source>
</evidence>
<reference evidence="2" key="2">
    <citation type="submission" date="2020-09" db="EMBL/GenBank/DDBJ databases">
        <authorList>
            <person name="Sun Q."/>
            <person name="Zhou Y."/>
        </authorList>
    </citation>
    <scope>NUCLEOTIDE SEQUENCE</scope>
    <source>
        <strain evidence="2">CGMCC 1.15725</strain>
    </source>
</reference>
<feature type="region of interest" description="Disordered" evidence="1">
    <location>
        <begin position="76"/>
        <end position="129"/>
    </location>
</feature>
<evidence type="ECO:0000256" key="1">
    <source>
        <dbReference type="SAM" id="MobiDB-lite"/>
    </source>
</evidence>
<dbReference type="AlphaFoldDB" id="A0A8J2YWT9"/>
<organism evidence="2 3">
    <name type="scientific">Aliidongia dinghuensis</name>
    <dbReference type="NCBI Taxonomy" id="1867774"/>
    <lineage>
        <taxon>Bacteria</taxon>
        <taxon>Pseudomonadati</taxon>
        <taxon>Pseudomonadota</taxon>
        <taxon>Alphaproteobacteria</taxon>
        <taxon>Rhodospirillales</taxon>
        <taxon>Dongiaceae</taxon>
        <taxon>Aliidongia</taxon>
    </lineage>
</organism>
<reference evidence="2" key="1">
    <citation type="journal article" date="2014" name="Int. J. Syst. Evol. Microbiol.">
        <title>Complete genome sequence of Corynebacterium casei LMG S-19264T (=DSM 44701T), isolated from a smear-ripened cheese.</title>
        <authorList>
            <consortium name="US DOE Joint Genome Institute (JGI-PGF)"/>
            <person name="Walter F."/>
            <person name="Albersmeier A."/>
            <person name="Kalinowski J."/>
            <person name="Ruckert C."/>
        </authorList>
    </citation>
    <scope>NUCLEOTIDE SEQUENCE</scope>
    <source>
        <strain evidence="2">CGMCC 1.15725</strain>
    </source>
</reference>
<gene>
    <name evidence="2" type="ORF">GCM10011611_35320</name>
</gene>
<dbReference type="Proteomes" id="UP000646365">
    <property type="component" value="Unassembled WGS sequence"/>
</dbReference>
<name>A0A8J2YWT9_9PROT</name>
<dbReference type="EMBL" id="BMJQ01000009">
    <property type="protein sequence ID" value="GGF26189.1"/>
    <property type="molecule type" value="Genomic_DNA"/>
</dbReference>
<protein>
    <submittedName>
        <fullName evidence="2">Uncharacterized protein</fullName>
    </submittedName>
</protein>
<evidence type="ECO:0000313" key="3">
    <source>
        <dbReference type="Proteomes" id="UP000646365"/>
    </source>
</evidence>
<comment type="caution">
    <text evidence="2">The sequence shown here is derived from an EMBL/GenBank/DDBJ whole genome shotgun (WGS) entry which is preliminary data.</text>
</comment>
<keyword evidence="3" id="KW-1185">Reference proteome</keyword>
<accession>A0A8J2YWT9</accession>
<sequence>MMGEFDAIGAIELERRRIERAIANESGAYESGAHRSDAHRSDAARLAIRLPARPPTSRSAMDQHHGTVAVQILRARRTSGERQDEATHRVRVDRSPLAREKSADAAHSRASALERRAVAGAKRAGMERI</sequence>